<name>A0A4Q2J1J7_9SPHN</name>
<proteinExistence type="predicted"/>
<organism evidence="1 2">
    <name type="scientific">Sphingomonas desiccabilis</name>
    <dbReference type="NCBI Taxonomy" id="429134"/>
    <lineage>
        <taxon>Bacteria</taxon>
        <taxon>Pseudomonadati</taxon>
        <taxon>Pseudomonadota</taxon>
        <taxon>Alphaproteobacteria</taxon>
        <taxon>Sphingomonadales</taxon>
        <taxon>Sphingomonadaceae</taxon>
        <taxon>Sphingomonas</taxon>
    </lineage>
</organism>
<sequence>MVSKRLEVLAAVKALVQSALPHVKVIGLDGEDAAPMRVPPTGMVVVRSGDPGEPEVDLCPPVYHYTHRIPIEVSAYETTAESGEEIVDRMMGLIGGAVEANRTLGGLCDWLEPTGPNTDDIYTEAATPARGGDFDLVASYSTTSPLN</sequence>
<evidence type="ECO:0000313" key="2">
    <source>
        <dbReference type="Proteomes" id="UP000292347"/>
    </source>
</evidence>
<evidence type="ECO:0008006" key="3">
    <source>
        <dbReference type="Google" id="ProtNLM"/>
    </source>
</evidence>
<dbReference type="OrthoDB" id="7205837at2"/>
<dbReference type="AlphaFoldDB" id="A0A4Q2J1J7"/>
<reference evidence="1 2" key="1">
    <citation type="submission" date="2019-01" db="EMBL/GenBank/DDBJ databases">
        <title>Sphingomonas mucosissima sp. nov. and Sphingomonas desiccabilis sp. nov., from biological soil crusts in the Colorado Plateau, USA.</title>
        <authorList>
            <person name="Zhu D."/>
        </authorList>
    </citation>
    <scope>NUCLEOTIDE SEQUENCE [LARGE SCALE GENOMIC DNA]</scope>
    <source>
        <strain evidence="1 2">CP1D</strain>
    </source>
</reference>
<evidence type="ECO:0000313" key="1">
    <source>
        <dbReference type="EMBL" id="RXZ35444.1"/>
    </source>
</evidence>
<dbReference type="Proteomes" id="UP000292347">
    <property type="component" value="Unassembled WGS sequence"/>
</dbReference>
<dbReference type="EMBL" id="SDPT01000001">
    <property type="protein sequence ID" value="RXZ35444.1"/>
    <property type="molecule type" value="Genomic_DNA"/>
</dbReference>
<accession>A0A4Q2J1J7</accession>
<keyword evidence="2" id="KW-1185">Reference proteome</keyword>
<protein>
    <recommendedName>
        <fullName evidence="3">Acyl-CoA transferase</fullName>
    </recommendedName>
</protein>
<gene>
    <name evidence="1" type="ORF">EO081_07455</name>
</gene>
<comment type="caution">
    <text evidence="1">The sequence shown here is derived from an EMBL/GenBank/DDBJ whole genome shotgun (WGS) entry which is preliminary data.</text>
</comment>